<evidence type="ECO:0000256" key="1">
    <source>
        <dbReference type="SAM" id="Coils"/>
    </source>
</evidence>
<organism evidence="2 3">
    <name type="scientific">Actinokineospora iranica</name>
    <dbReference type="NCBI Taxonomy" id="1271860"/>
    <lineage>
        <taxon>Bacteria</taxon>
        <taxon>Bacillati</taxon>
        <taxon>Actinomycetota</taxon>
        <taxon>Actinomycetes</taxon>
        <taxon>Pseudonocardiales</taxon>
        <taxon>Pseudonocardiaceae</taxon>
        <taxon>Actinokineospora</taxon>
    </lineage>
</organism>
<keyword evidence="1" id="KW-0175">Coiled coil</keyword>
<name>A0A1G6XZM2_9PSEU</name>
<feature type="coiled-coil region" evidence="1">
    <location>
        <begin position="82"/>
        <end position="109"/>
    </location>
</feature>
<evidence type="ECO:0000313" key="3">
    <source>
        <dbReference type="Proteomes" id="UP000199501"/>
    </source>
</evidence>
<sequence>MYDSSGGIGAAVSAFAGAAASGMVSIDPDAAQAALTEIGSVRDELIVLANSMGWGNAEVELGANPVGEAMARKSVDRFQGSEDSLIAVLAKLMEQIETAENALKHAIANYQHTDQGNAAKYRG</sequence>
<dbReference type="Proteomes" id="UP000199501">
    <property type="component" value="Unassembled WGS sequence"/>
</dbReference>
<protein>
    <submittedName>
        <fullName evidence="2">Uncharacterized protein</fullName>
    </submittedName>
</protein>
<reference evidence="3" key="1">
    <citation type="submission" date="2016-10" db="EMBL/GenBank/DDBJ databases">
        <authorList>
            <person name="Varghese N."/>
            <person name="Submissions S."/>
        </authorList>
    </citation>
    <scope>NUCLEOTIDE SEQUENCE [LARGE SCALE GENOMIC DNA]</scope>
    <source>
        <strain evidence="3">IBRC-M 10403</strain>
    </source>
</reference>
<dbReference type="AlphaFoldDB" id="A0A1G6XZM2"/>
<dbReference type="RefSeq" id="WP_091456646.1">
    <property type="nucleotide sequence ID" value="NZ_FMZZ01000019.1"/>
</dbReference>
<dbReference type="EMBL" id="FMZZ01000019">
    <property type="protein sequence ID" value="SDD82825.1"/>
    <property type="molecule type" value="Genomic_DNA"/>
</dbReference>
<evidence type="ECO:0000313" key="2">
    <source>
        <dbReference type="EMBL" id="SDD82825.1"/>
    </source>
</evidence>
<dbReference type="STRING" id="1271860.SAMN05216174_11950"/>
<accession>A0A1G6XZM2</accession>
<proteinExistence type="predicted"/>
<gene>
    <name evidence="2" type="ORF">SAMN05216174_11950</name>
</gene>
<dbReference type="OrthoDB" id="3694733at2"/>
<keyword evidence="3" id="KW-1185">Reference proteome</keyword>